<sequence>MSKTCAICGKKVGWFINTQLFDGVLCENCASKLGIQDKFHSYIVTVKTAKKAFNDHKTIDLKKLMVEQKKSRKEAKETENTNYQKQKQQFLKDGSFKYGKLYLDDKAQKILFDKSLLEPFAFYDYSDFTGYKKILIPGTREKHHGIARGITGGIIAGPAGAVVGAVTGGKKYSVVNQLSLELYFKNKNSREIKFLTSSTKTDSFIYRNIYKSFNEVAQKLDEVLKSNQKKSPVQCKPNNQPDKLDSADEIRKFKKLADDGIITQDEFEAKKKQLLGL</sequence>
<evidence type="ECO:0008006" key="7">
    <source>
        <dbReference type="Google" id="ProtNLM"/>
    </source>
</evidence>
<feature type="region of interest" description="Disordered" evidence="2">
    <location>
        <begin position="227"/>
        <end position="247"/>
    </location>
</feature>
<dbReference type="Pfam" id="PF09851">
    <property type="entry name" value="SHOCT"/>
    <property type="match status" value="1"/>
</dbReference>
<dbReference type="OrthoDB" id="1908357at2"/>
<dbReference type="RefSeq" id="WP_083215608.1">
    <property type="nucleotide sequence ID" value="NZ_CP014925.1"/>
</dbReference>
<protein>
    <recommendedName>
        <fullName evidence="7">SHOCT domain-containing protein</fullName>
    </recommendedName>
</protein>
<dbReference type="Pfam" id="PF14471">
    <property type="entry name" value="DUF4428"/>
    <property type="match status" value="1"/>
</dbReference>
<feature type="compositionally biased region" description="Polar residues" evidence="2">
    <location>
        <begin position="227"/>
        <end position="241"/>
    </location>
</feature>
<keyword evidence="1" id="KW-0175">Coiled coil</keyword>
<evidence type="ECO:0000256" key="2">
    <source>
        <dbReference type="SAM" id="MobiDB-lite"/>
    </source>
</evidence>
<accession>A0A1B2J2P4</accession>
<reference evidence="5 6" key="1">
    <citation type="submission" date="2016-03" db="EMBL/GenBank/DDBJ databases">
        <title>Pediococcus and Lactobacillus from brewery environment - whole genome sequencing and assembly.</title>
        <authorList>
            <person name="Behr J."/>
            <person name="Geissler A.J."/>
            <person name="Vogel R.F."/>
        </authorList>
    </citation>
    <scope>NUCLEOTIDE SEQUENCE [LARGE SCALE GENOMIC DNA]</scope>
    <source>
        <strain evidence="5 6">TMW 1.1995</strain>
        <plasmid evidence="6">pl11995-1</plasmid>
    </source>
</reference>
<evidence type="ECO:0000259" key="4">
    <source>
        <dbReference type="Pfam" id="PF14471"/>
    </source>
</evidence>
<feature type="coiled-coil region" evidence="1">
    <location>
        <begin position="61"/>
        <end position="93"/>
    </location>
</feature>
<gene>
    <name evidence="5" type="ORF">AYR63_15410</name>
</gene>
<evidence type="ECO:0000313" key="5">
    <source>
        <dbReference type="EMBL" id="ANZ68539.1"/>
    </source>
</evidence>
<dbReference type="EMBL" id="CP014925">
    <property type="protein sequence ID" value="ANZ68539.1"/>
    <property type="molecule type" value="Genomic_DNA"/>
</dbReference>
<name>A0A1B2J2P4_9LACO</name>
<organism evidence="5 6">
    <name type="scientific">Secundilactobacillus paracollinoides</name>
    <dbReference type="NCBI Taxonomy" id="240427"/>
    <lineage>
        <taxon>Bacteria</taxon>
        <taxon>Bacillati</taxon>
        <taxon>Bacillota</taxon>
        <taxon>Bacilli</taxon>
        <taxon>Lactobacillales</taxon>
        <taxon>Lactobacillaceae</taxon>
        <taxon>Secundilactobacillus</taxon>
    </lineage>
</organism>
<feature type="domain" description="SHOCT" evidence="3">
    <location>
        <begin position="248"/>
        <end position="275"/>
    </location>
</feature>
<evidence type="ECO:0000256" key="1">
    <source>
        <dbReference type="SAM" id="Coils"/>
    </source>
</evidence>
<dbReference type="InterPro" id="IPR027872">
    <property type="entry name" value="DUF4428"/>
</dbReference>
<geneLocation type="plasmid" evidence="6">
    <name>pl11995-1</name>
</geneLocation>
<dbReference type="Proteomes" id="UP000093267">
    <property type="component" value="Plasmid pL11995-1"/>
</dbReference>
<dbReference type="AlphaFoldDB" id="A0A1B2J2P4"/>
<feature type="domain" description="DUF4428" evidence="4">
    <location>
        <begin position="4"/>
        <end position="50"/>
    </location>
</feature>
<proteinExistence type="predicted"/>
<keyword evidence="5" id="KW-0614">Plasmid</keyword>
<evidence type="ECO:0000259" key="3">
    <source>
        <dbReference type="Pfam" id="PF09851"/>
    </source>
</evidence>
<dbReference type="InterPro" id="IPR018649">
    <property type="entry name" value="SHOCT"/>
</dbReference>
<evidence type="ECO:0000313" key="6">
    <source>
        <dbReference type="Proteomes" id="UP000093267"/>
    </source>
</evidence>
<keyword evidence="6" id="KW-1185">Reference proteome</keyword>